<dbReference type="EMBL" id="HBGA01128271">
    <property type="protein sequence ID" value="CAD9036281.1"/>
    <property type="molecule type" value="Transcribed_RNA"/>
</dbReference>
<proteinExistence type="predicted"/>
<evidence type="ECO:0000313" key="1">
    <source>
        <dbReference type="EMBL" id="CAD9036281.1"/>
    </source>
</evidence>
<sequence>MSYSKGPHALWLELPPINGESAKYYAKCLHRECPGPKLQECVYVHLHGGGQMLGEIQEAMMTLLNEIYRPSGRVMPAPVVVNTAFSQHEVPVRCAPPRVVDPITTPGVHFHEVDHVATIRGIVVGTDAGTPKSGARCQARNIQYVGPPELPMLAAGAQWKVVDDVGFVTSSTIQAPATAQEGEAKSLITYAKAANQPPPGTVAWTTPDSQSAVALFRSMTWVS</sequence>
<gene>
    <name evidence="1" type="ORF">EGYM00392_LOCUS47437</name>
</gene>
<dbReference type="AlphaFoldDB" id="A0A7S1J937"/>
<reference evidence="1" key="1">
    <citation type="submission" date="2021-01" db="EMBL/GenBank/DDBJ databases">
        <authorList>
            <person name="Corre E."/>
            <person name="Pelletier E."/>
            <person name="Niang G."/>
            <person name="Scheremetjew M."/>
            <person name="Finn R."/>
            <person name="Kale V."/>
            <person name="Holt S."/>
            <person name="Cochrane G."/>
            <person name="Meng A."/>
            <person name="Brown T."/>
            <person name="Cohen L."/>
        </authorList>
    </citation>
    <scope>NUCLEOTIDE SEQUENCE</scope>
    <source>
        <strain evidence="1">NIES-381</strain>
    </source>
</reference>
<organism evidence="1">
    <name type="scientific">Eutreptiella gymnastica</name>
    <dbReference type="NCBI Taxonomy" id="73025"/>
    <lineage>
        <taxon>Eukaryota</taxon>
        <taxon>Discoba</taxon>
        <taxon>Euglenozoa</taxon>
        <taxon>Euglenida</taxon>
        <taxon>Spirocuta</taxon>
        <taxon>Euglenophyceae</taxon>
        <taxon>Eutreptiales</taxon>
        <taxon>Eutreptiaceae</taxon>
        <taxon>Eutreptiella</taxon>
    </lineage>
</organism>
<accession>A0A7S1J937</accession>
<name>A0A7S1J937_9EUGL</name>
<protein>
    <submittedName>
        <fullName evidence="1">Uncharacterized protein</fullName>
    </submittedName>
</protein>